<dbReference type="EMBL" id="CP016591">
    <property type="protein sequence ID" value="ANY19410.1"/>
    <property type="molecule type" value="Genomic_DNA"/>
</dbReference>
<reference evidence="2 3" key="1">
    <citation type="submission" date="2016-07" db="EMBL/GenBank/DDBJ databases">
        <title>Complete genome sequence of Altererythrobacter dongtanensis KCTC 22672, a type strain with esterase isolated from tidal flat.</title>
        <authorList>
            <person name="Cheng H."/>
            <person name="Wu Y.-H."/>
            <person name="Zhou P."/>
            <person name="Huo Y.-Y."/>
            <person name="Wang C.-S."/>
            <person name="Xu X.-W."/>
        </authorList>
    </citation>
    <scope>NUCLEOTIDE SEQUENCE [LARGE SCALE GENOMIC DNA]</scope>
    <source>
        <strain evidence="2 3">KCTC 22672</strain>
    </source>
</reference>
<proteinExistence type="predicted"/>
<name>A0A1B2AB69_9SPHN</name>
<keyword evidence="3" id="KW-1185">Reference proteome</keyword>
<evidence type="ECO:0000313" key="2">
    <source>
        <dbReference type="EMBL" id="ANY19410.1"/>
    </source>
</evidence>
<sequence>MNQRIVLTDRKPWTRPALGKPDVSLADVALTQDGKPGDGGTGQNHKS</sequence>
<gene>
    <name evidence="2" type="ORF">A6F68_00884</name>
</gene>
<dbReference type="RefSeq" id="WP_157096653.1">
    <property type="nucleotide sequence ID" value="NZ_CP016591.1"/>
</dbReference>
<dbReference type="Proteomes" id="UP000092932">
    <property type="component" value="Chromosome"/>
</dbReference>
<protein>
    <submittedName>
        <fullName evidence="2">Uncharacterized protein</fullName>
    </submittedName>
</protein>
<accession>A0A1B2AB69</accession>
<organism evidence="2 3">
    <name type="scientific">Tsuneonella dongtanensis</name>
    <dbReference type="NCBI Taxonomy" id="692370"/>
    <lineage>
        <taxon>Bacteria</taxon>
        <taxon>Pseudomonadati</taxon>
        <taxon>Pseudomonadota</taxon>
        <taxon>Alphaproteobacteria</taxon>
        <taxon>Sphingomonadales</taxon>
        <taxon>Erythrobacteraceae</taxon>
        <taxon>Tsuneonella</taxon>
    </lineage>
</organism>
<dbReference type="KEGG" id="ado:A6F68_00884"/>
<dbReference type="STRING" id="692370.A6F68_00884"/>
<evidence type="ECO:0000256" key="1">
    <source>
        <dbReference type="SAM" id="MobiDB-lite"/>
    </source>
</evidence>
<dbReference type="AlphaFoldDB" id="A0A1B2AB69"/>
<evidence type="ECO:0000313" key="3">
    <source>
        <dbReference type="Proteomes" id="UP000092932"/>
    </source>
</evidence>
<feature type="region of interest" description="Disordered" evidence="1">
    <location>
        <begin position="1"/>
        <end position="20"/>
    </location>
</feature>